<sequence length="566" mass="65061">MTDVIKPSGDIGSASSVQQAIPDQVKDFIRTFYKHFLENNVYELHGCYENTFNKLTDKYYTKSAWPDPLTEVAPLVDNDQIFLVLYSEVYYRHIYAKLGPTLEHRTNSYNNYCNLFNLILNHEGGPVTFELPAKWLWDIVDEFIYQFNQFSVFRSKLINKKNLSEQDSAELSFLQQHVEIWSSYSVLNALYSLIGRSKIYEQLTAQRNNLPPSKISEIAGPYGSLTLYKNLGYFSIIGLLRIHTLLGDFTLALKTMEEIELSKKSNFLTRVPGAHFTTYYYAGFCYLMMHRYADAIKTFSHILLYITRIKNISKSGQYDAITKKSEQMYALLTILIGLCPTRIDDVLHNNLKEKFSEQLSKIVKGGEASLKTIEELFAFGSPKFISISLPSFDSPELNIDAIHLHSSVFMVTVKNTVYNNLLKTYLNLYSSMELQKLLNFLESDDTKINNLDELKEVLLAFKLTNTQIKWTETAAVKTATNGEDEEQLPGATSGLLNGESSNVYDFDITINDNLIQIIEMKVARKFSDWFIRNTSKNYFVQDAIRNDRIEETGKEKKDKKTKKSKK</sequence>
<organism evidence="5 6">
    <name type="scientific">Saccharomycopsis crataegensis</name>
    <dbReference type="NCBI Taxonomy" id="43959"/>
    <lineage>
        <taxon>Eukaryota</taxon>
        <taxon>Fungi</taxon>
        <taxon>Dikarya</taxon>
        <taxon>Ascomycota</taxon>
        <taxon>Saccharomycotina</taxon>
        <taxon>Saccharomycetes</taxon>
        <taxon>Saccharomycopsidaceae</taxon>
        <taxon>Saccharomycopsis</taxon>
    </lineage>
</organism>
<dbReference type="GeneID" id="90072797"/>
<keyword evidence="1 4" id="KW-0963">Cytoplasm</keyword>
<keyword evidence="6" id="KW-1185">Reference proteome</keyword>
<dbReference type="GO" id="GO:0003743">
    <property type="term" value="F:translation initiation factor activity"/>
    <property type="evidence" value="ECO:0007669"/>
    <property type="project" value="UniProtKB-UniRule"/>
</dbReference>
<evidence type="ECO:0000256" key="2">
    <source>
        <dbReference type="ARBA" id="ARBA00022540"/>
    </source>
</evidence>
<evidence type="ECO:0000313" key="6">
    <source>
        <dbReference type="Proteomes" id="UP001360560"/>
    </source>
</evidence>
<dbReference type="GO" id="GO:0001732">
    <property type="term" value="P:formation of cytoplasmic translation initiation complex"/>
    <property type="evidence" value="ECO:0007669"/>
    <property type="project" value="UniProtKB-UniRule"/>
</dbReference>
<comment type="similarity">
    <text evidence="4">Belongs to the eIF-3 subunit L family.</text>
</comment>
<gene>
    <name evidence="5" type="ORF">DASC09_021430</name>
</gene>
<comment type="function">
    <text evidence="4">Component of the eukaryotic translation initiation factor 3 (eIF-3) complex, which is involved in protein synthesis of a specialized repertoire of mRNAs and, together with other initiation factors, stimulates binding of mRNA and methionyl-tRNAi to the 40S ribosome. The eIF-3 complex specifically targets and initiates translation of a subset of mRNAs involved in cell proliferation.</text>
</comment>
<dbReference type="PANTHER" id="PTHR13242:SF0">
    <property type="entry name" value="EUKARYOTIC TRANSLATION INITIATION FACTOR 3 SUBUNIT L"/>
    <property type="match status" value="1"/>
</dbReference>
<proteinExistence type="inferred from homology"/>
<dbReference type="EMBL" id="BTFZ01000003">
    <property type="protein sequence ID" value="GMM34818.1"/>
    <property type="molecule type" value="Genomic_DNA"/>
</dbReference>
<dbReference type="GO" id="GO:0005852">
    <property type="term" value="C:eukaryotic translation initiation factor 3 complex"/>
    <property type="evidence" value="ECO:0007669"/>
    <property type="project" value="UniProtKB-UniRule"/>
</dbReference>
<accession>A0AAV5QJ08</accession>
<dbReference type="PANTHER" id="PTHR13242">
    <property type="entry name" value="EUKARYOTIC TRANSLATION INITIATION FACTOR 3"/>
    <property type="match status" value="1"/>
</dbReference>
<dbReference type="GO" id="GO:0016282">
    <property type="term" value="C:eukaryotic 43S preinitiation complex"/>
    <property type="evidence" value="ECO:0007669"/>
    <property type="project" value="UniProtKB-UniRule"/>
</dbReference>
<dbReference type="Pfam" id="PF10255">
    <property type="entry name" value="Paf67"/>
    <property type="match status" value="1"/>
</dbReference>
<dbReference type="HAMAP" id="MF_03011">
    <property type="entry name" value="eIF3l"/>
    <property type="match status" value="1"/>
</dbReference>
<dbReference type="AlphaFoldDB" id="A0AAV5QJ08"/>
<evidence type="ECO:0000256" key="4">
    <source>
        <dbReference type="HAMAP-Rule" id="MF_03011"/>
    </source>
</evidence>
<name>A0AAV5QJ08_9ASCO</name>
<reference evidence="5 6" key="1">
    <citation type="journal article" date="2023" name="Elife">
        <title>Identification of key yeast species and microbe-microbe interactions impacting larval growth of Drosophila in the wild.</title>
        <authorList>
            <person name="Mure A."/>
            <person name="Sugiura Y."/>
            <person name="Maeda R."/>
            <person name="Honda K."/>
            <person name="Sakurai N."/>
            <person name="Takahashi Y."/>
            <person name="Watada M."/>
            <person name="Katoh T."/>
            <person name="Gotoh A."/>
            <person name="Gotoh Y."/>
            <person name="Taniguchi I."/>
            <person name="Nakamura K."/>
            <person name="Hayashi T."/>
            <person name="Katayama T."/>
            <person name="Uemura T."/>
            <person name="Hattori Y."/>
        </authorList>
    </citation>
    <scope>NUCLEOTIDE SEQUENCE [LARGE SCALE GENOMIC DNA]</scope>
    <source>
        <strain evidence="5 6">SC-9</strain>
    </source>
</reference>
<evidence type="ECO:0000313" key="5">
    <source>
        <dbReference type="EMBL" id="GMM34818.1"/>
    </source>
</evidence>
<comment type="caution">
    <text evidence="5">The sequence shown here is derived from an EMBL/GenBank/DDBJ whole genome shotgun (WGS) entry which is preliminary data.</text>
</comment>
<dbReference type="Proteomes" id="UP001360560">
    <property type="component" value="Unassembled WGS sequence"/>
</dbReference>
<comment type="subcellular location">
    <subcellularLocation>
        <location evidence="4">Cytoplasm</location>
    </subcellularLocation>
</comment>
<comment type="subunit">
    <text evidence="4">Component of the eukaryotic translation initiation factor 3 (eIF-3) complex.</text>
</comment>
<evidence type="ECO:0000256" key="3">
    <source>
        <dbReference type="ARBA" id="ARBA00022917"/>
    </source>
</evidence>
<dbReference type="RefSeq" id="XP_064851818.1">
    <property type="nucleotide sequence ID" value="XM_064995746.1"/>
</dbReference>
<protein>
    <recommendedName>
        <fullName evidence="4">Eukaryotic translation initiation factor 3 subunit L</fullName>
        <shortName evidence="4">eIF3l</shortName>
    </recommendedName>
</protein>
<dbReference type="GO" id="GO:0033290">
    <property type="term" value="C:eukaryotic 48S preinitiation complex"/>
    <property type="evidence" value="ECO:0007669"/>
    <property type="project" value="UniProtKB-UniRule"/>
</dbReference>
<evidence type="ECO:0000256" key="1">
    <source>
        <dbReference type="ARBA" id="ARBA00022490"/>
    </source>
</evidence>
<dbReference type="InterPro" id="IPR019382">
    <property type="entry name" value="eIF3l"/>
</dbReference>
<keyword evidence="3 4" id="KW-0648">Protein biosynthesis</keyword>
<keyword evidence="2 4" id="KW-0396">Initiation factor</keyword>